<dbReference type="EMBL" id="CACTIH010009321">
    <property type="protein sequence ID" value="CAA3029615.1"/>
    <property type="molecule type" value="Genomic_DNA"/>
</dbReference>
<dbReference type="Gramene" id="OE9A011759T1">
    <property type="protein sequence ID" value="OE9A011759C1"/>
    <property type="gene ID" value="OE9A011759"/>
</dbReference>
<keyword evidence="1" id="KW-0805">Transcription regulation</keyword>
<feature type="domain" description="NAC" evidence="6">
    <location>
        <begin position="31"/>
        <end position="183"/>
    </location>
</feature>
<dbReference type="InterPro" id="IPR003441">
    <property type="entry name" value="NAC-dom"/>
</dbReference>
<evidence type="ECO:0000313" key="8">
    <source>
        <dbReference type="Proteomes" id="UP000594638"/>
    </source>
</evidence>
<dbReference type="PANTHER" id="PTHR31719:SF179">
    <property type="entry name" value="OS08G0148400 PROTEIN"/>
    <property type="match status" value="1"/>
</dbReference>
<evidence type="ECO:0000313" key="7">
    <source>
        <dbReference type="EMBL" id="CAA3029615.1"/>
    </source>
</evidence>
<evidence type="ECO:0000256" key="2">
    <source>
        <dbReference type="ARBA" id="ARBA00023125"/>
    </source>
</evidence>
<evidence type="ECO:0000256" key="4">
    <source>
        <dbReference type="ARBA" id="ARBA00023242"/>
    </source>
</evidence>
<dbReference type="OrthoDB" id="1871428at2759"/>
<dbReference type="GO" id="GO:0006355">
    <property type="term" value="P:regulation of DNA-templated transcription"/>
    <property type="evidence" value="ECO:0007669"/>
    <property type="project" value="InterPro"/>
</dbReference>
<keyword evidence="3" id="KW-0804">Transcription</keyword>
<comment type="caution">
    <text evidence="7">The sequence shown here is derived from an EMBL/GenBank/DDBJ whole genome shotgun (WGS) entry which is preliminary data.</text>
</comment>
<dbReference type="Gene3D" id="2.170.150.80">
    <property type="entry name" value="NAC domain"/>
    <property type="match status" value="1"/>
</dbReference>
<evidence type="ECO:0000256" key="3">
    <source>
        <dbReference type="ARBA" id="ARBA00023163"/>
    </source>
</evidence>
<dbReference type="SUPFAM" id="SSF101941">
    <property type="entry name" value="NAC domain"/>
    <property type="match status" value="1"/>
</dbReference>
<dbReference type="Proteomes" id="UP000594638">
    <property type="component" value="Unassembled WGS sequence"/>
</dbReference>
<organism evidence="7 8">
    <name type="scientific">Olea europaea subsp. europaea</name>
    <dbReference type="NCBI Taxonomy" id="158383"/>
    <lineage>
        <taxon>Eukaryota</taxon>
        <taxon>Viridiplantae</taxon>
        <taxon>Streptophyta</taxon>
        <taxon>Embryophyta</taxon>
        <taxon>Tracheophyta</taxon>
        <taxon>Spermatophyta</taxon>
        <taxon>Magnoliopsida</taxon>
        <taxon>eudicotyledons</taxon>
        <taxon>Gunneridae</taxon>
        <taxon>Pentapetalae</taxon>
        <taxon>asterids</taxon>
        <taxon>lamiids</taxon>
        <taxon>Lamiales</taxon>
        <taxon>Oleaceae</taxon>
        <taxon>Oleeae</taxon>
        <taxon>Olea</taxon>
    </lineage>
</organism>
<evidence type="ECO:0000256" key="1">
    <source>
        <dbReference type="ARBA" id="ARBA00023015"/>
    </source>
</evidence>
<protein>
    <submittedName>
        <fullName evidence="7">NAC domain-containing 67-like</fullName>
    </submittedName>
</protein>
<feature type="region of interest" description="Disordered" evidence="5">
    <location>
        <begin position="198"/>
        <end position="220"/>
    </location>
</feature>
<accession>A0A8S0VJJ1</accession>
<name>A0A8S0VJJ1_OLEEU</name>
<dbReference type="InterPro" id="IPR036093">
    <property type="entry name" value="NAC_dom_sf"/>
</dbReference>
<dbReference type="PANTHER" id="PTHR31719">
    <property type="entry name" value="NAC TRANSCRIPTION FACTOR 56"/>
    <property type="match status" value="1"/>
</dbReference>
<evidence type="ECO:0000259" key="6">
    <source>
        <dbReference type="PROSITE" id="PS51005"/>
    </source>
</evidence>
<keyword evidence="8" id="KW-1185">Reference proteome</keyword>
<keyword evidence="4" id="KW-0539">Nucleus</keyword>
<reference evidence="7 8" key="1">
    <citation type="submission" date="2019-12" db="EMBL/GenBank/DDBJ databases">
        <authorList>
            <person name="Alioto T."/>
            <person name="Alioto T."/>
            <person name="Gomez Garrido J."/>
        </authorList>
    </citation>
    <scope>NUCLEOTIDE SEQUENCE [LARGE SCALE GENOMIC DNA]</scope>
</reference>
<keyword evidence="2" id="KW-0238">DNA-binding</keyword>
<dbReference type="PROSITE" id="PS51005">
    <property type="entry name" value="NAC"/>
    <property type="match status" value="1"/>
</dbReference>
<dbReference type="Pfam" id="PF02365">
    <property type="entry name" value="NAM"/>
    <property type="match status" value="1"/>
</dbReference>
<dbReference type="AlphaFoldDB" id="A0A8S0VJJ1"/>
<gene>
    <name evidence="7" type="ORF">OLEA9_A011759</name>
</gene>
<evidence type="ECO:0000256" key="5">
    <source>
        <dbReference type="SAM" id="MobiDB-lite"/>
    </source>
</evidence>
<sequence>MENWDWETYYSPTNPEYYNSQVSDDEYSNNIWPGFVFRPTDAELILDFLTRKIKNETMSRNLMKVVDNVYKLNPENLEDDYGVNRAEEWLFFTTRDIEHENEEIRNGVGVGVDGYWQVIGEDDETIKQKDETIGFRKTLEFYKGNPPNGDKTSWIMHEIRFNDQLAADHTELDDWIVCRVFHKDNRWKDERDEDTDMIWSDSSEDSMSSNEYDDFIVARD</sequence>
<dbReference type="GO" id="GO:0003677">
    <property type="term" value="F:DNA binding"/>
    <property type="evidence" value="ECO:0007669"/>
    <property type="project" value="UniProtKB-KW"/>
</dbReference>
<proteinExistence type="predicted"/>